<organism evidence="4 5">
    <name type="scientific">Yinghuangia soli</name>
    <dbReference type="NCBI Taxonomy" id="2908204"/>
    <lineage>
        <taxon>Bacteria</taxon>
        <taxon>Bacillati</taxon>
        <taxon>Actinomycetota</taxon>
        <taxon>Actinomycetes</taxon>
        <taxon>Kitasatosporales</taxon>
        <taxon>Streptomycetaceae</taxon>
        <taxon>Yinghuangia</taxon>
    </lineage>
</organism>
<dbReference type="RefSeq" id="WP_235057709.1">
    <property type="nucleotide sequence ID" value="NZ_JAKFHA010000041.1"/>
</dbReference>
<keyword evidence="1" id="KW-0808">Transferase</keyword>
<sequence length="346" mass="36388">MNRITPEDVGRRVSVRRLLSGPDEPVQYGDVVGDLTGWADGVLTITRRDGSVARVAERTLVAGKVVPPAPARGPAAVPVEALQSAADRAWPAVEYAGLGDWRLRASAGFTRRANSVLVTGSPDRPLPDAVAAAEAWYADRGLPAYFQVVAGSAADRHLAEAGWEAQARAIVQVARLGAVADLLGDPDAGAPGTVELADAPDRSWMARYHKVAAEGPGADAARHVLAGPRGTVFAQLREPGQEVPTAIGRATVDLGGSTMPGPGGLATGLRVVSYTAIEVDPAYRRRGLGRRIMAALTRHALDAGATTALLSVEDDNEPAVRMYAGLGFAEHHRYHYRVRTADTGTH</sequence>
<protein>
    <submittedName>
        <fullName evidence="4">GNAT family N-acetyltransferase</fullName>
    </submittedName>
</protein>
<dbReference type="PANTHER" id="PTHR43877">
    <property type="entry name" value="AMINOALKYLPHOSPHONATE N-ACETYLTRANSFERASE-RELATED-RELATED"/>
    <property type="match status" value="1"/>
</dbReference>
<dbReference type="EMBL" id="JAKFHA010000041">
    <property type="protein sequence ID" value="MCF2532938.1"/>
    <property type="molecule type" value="Genomic_DNA"/>
</dbReference>
<keyword evidence="2" id="KW-0012">Acyltransferase</keyword>
<dbReference type="SUPFAM" id="SSF55729">
    <property type="entry name" value="Acyl-CoA N-acyltransferases (Nat)"/>
    <property type="match status" value="1"/>
</dbReference>
<accession>A0AA41Q7D3</accession>
<dbReference type="InterPro" id="IPR000182">
    <property type="entry name" value="GNAT_dom"/>
</dbReference>
<dbReference type="AlphaFoldDB" id="A0AA41Q7D3"/>
<feature type="domain" description="N-acetyltransferase" evidence="3">
    <location>
        <begin position="192"/>
        <end position="346"/>
    </location>
</feature>
<dbReference type="InterPro" id="IPR016181">
    <property type="entry name" value="Acyl_CoA_acyltransferase"/>
</dbReference>
<dbReference type="GO" id="GO:0016747">
    <property type="term" value="F:acyltransferase activity, transferring groups other than amino-acyl groups"/>
    <property type="evidence" value="ECO:0007669"/>
    <property type="project" value="InterPro"/>
</dbReference>
<proteinExistence type="predicted"/>
<dbReference type="InterPro" id="IPR050832">
    <property type="entry name" value="Bact_Acetyltransf"/>
</dbReference>
<evidence type="ECO:0000313" key="5">
    <source>
        <dbReference type="Proteomes" id="UP001165378"/>
    </source>
</evidence>
<evidence type="ECO:0000256" key="1">
    <source>
        <dbReference type="ARBA" id="ARBA00022679"/>
    </source>
</evidence>
<dbReference type="InterPro" id="IPR056935">
    <property type="entry name" value="Rv0428c-like_C"/>
</dbReference>
<dbReference type="Gene3D" id="3.40.630.30">
    <property type="match status" value="1"/>
</dbReference>
<dbReference type="CDD" id="cd04301">
    <property type="entry name" value="NAT_SF"/>
    <property type="match status" value="1"/>
</dbReference>
<dbReference type="Proteomes" id="UP001165378">
    <property type="component" value="Unassembled WGS sequence"/>
</dbReference>
<keyword evidence="5" id="KW-1185">Reference proteome</keyword>
<evidence type="ECO:0000259" key="3">
    <source>
        <dbReference type="PROSITE" id="PS51186"/>
    </source>
</evidence>
<dbReference type="Pfam" id="PF24553">
    <property type="entry name" value="Rv0428c_C"/>
    <property type="match status" value="1"/>
</dbReference>
<name>A0AA41Q7D3_9ACTN</name>
<dbReference type="PROSITE" id="PS51186">
    <property type="entry name" value="GNAT"/>
    <property type="match status" value="1"/>
</dbReference>
<evidence type="ECO:0000256" key="2">
    <source>
        <dbReference type="ARBA" id="ARBA00023315"/>
    </source>
</evidence>
<comment type="caution">
    <text evidence="4">The sequence shown here is derived from an EMBL/GenBank/DDBJ whole genome shotgun (WGS) entry which is preliminary data.</text>
</comment>
<evidence type="ECO:0000313" key="4">
    <source>
        <dbReference type="EMBL" id="MCF2532938.1"/>
    </source>
</evidence>
<reference evidence="4" key="1">
    <citation type="submission" date="2022-01" db="EMBL/GenBank/DDBJ databases">
        <title>Genome-Based Taxonomic Classification of the Phylum Actinobacteria.</title>
        <authorList>
            <person name="Gao Y."/>
        </authorList>
    </citation>
    <scope>NUCLEOTIDE SEQUENCE</scope>
    <source>
        <strain evidence="4">KLBMP 8922</strain>
    </source>
</reference>
<gene>
    <name evidence="4" type="ORF">LZ495_37795</name>
</gene>